<keyword evidence="3" id="KW-1185">Reference proteome</keyword>
<feature type="transmembrane region" description="Helical" evidence="1">
    <location>
        <begin position="251"/>
        <end position="273"/>
    </location>
</feature>
<feature type="transmembrane region" description="Helical" evidence="1">
    <location>
        <begin position="77"/>
        <end position="95"/>
    </location>
</feature>
<evidence type="ECO:0000256" key="1">
    <source>
        <dbReference type="SAM" id="Phobius"/>
    </source>
</evidence>
<organism evidence="2 3">
    <name type="scientific">Natronoarchaeum mannanilyticum</name>
    <dbReference type="NCBI Taxonomy" id="926360"/>
    <lineage>
        <taxon>Archaea</taxon>
        <taxon>Methanobacteriati</taxon>
        <taxon>Methanobacteriota</taxon>
        <taxon>Stenosarchaea group</taxon>
        <taxon>Halobacteria</taxon>
        <taxon>Halobacteriales</taxon>
        <taxon>Natronoarchaeaceae</taxon>
    </lineage>
</organism>
<evidence type="ECO:0000313" key="2">
    <source>
        <dbReference type="EMBL" id="GAA0671900.1"/>
    </source>
</evidence>
<dbReference type="Pfam" id="PF01889">
    <property type="entry name" value="DUF63"/>
    <property type="match status" value="1"/>
</dbReference>
<protein>
    <submittedName>
        <fullName evidence="2">DUF63 family protein</fullName>
    </submittedName>
</protein>
<dbReference type="EMBL" id="BAAADV010000003">
    <property type="protein sequence ID" value="GAA0671900.1"/>
    <property type="molecule type" value="Genomic_DNA"/>
</dbReference>
<evidence type="ECO:0000313" key="3">
    <source>
        <dbReference type="Proteomes" id="UP001500420"/>
    </source>
</evidence>
<accession>A0AAV3TA45</accession>
<feature type="transmembrane region" description="Helical" evidence="1">
    <location>
        <begin position="39"/>
        <end position="57"/>
    </location>
</feature>
<dbReference type="InterPro" id="IPR002749">
    <property type="entry name" value="DUF63"/>
</dbReference>
<dbReference type="AlphaFoldDB" id="A0AAV3TA45"/>
<keyword evidence="1" id="KW-1133">Transmembrane helix</keyword>
<reference evidence="2 3" key="1">
    <citation type="journal article" date="2019" name="Int. J. Syst. Evol. Microbiol.">
        <title>The Global Catalogue of Microorganisms (GCM) 10K type strain sequencing project: providing services to taxonomists for standard genome sequencing and annotation.</title>
        <authorList>
            <consortium name="The Broad Institute Genomics Platform"/>
            <consortium name="The Broad Institute Genome Sequencing Center for Infectious Disease"/>
            <person name="Wu L."/>
            <person name="Ma J."/>
        </authorList>
    </citation>
    <scope>NUCLEOTIDE SEQUENCE [LARGE SCALE GENOMIC DNA]</scope>
    <source>
        <strain evidence="2 3">JCM 16328</strain>
    </source>
</reference>
<dbReference type="Proteomes" id="UP001500420">
    <property type="component" value="Unassembled WGS sequence"/>
</dbReference>
<feature type="transmembrane region" description="Helical" evidence="1">
    <location>
        <begin position="107"/>
        <end position="127"/>
    </location>
</feature>
<name>A0AAV3TA45_9EURY</name>
<gene>
    <name evidence="2" type="ORF">GCM10009020_18070</name>
</gene>
<keyword evidence="1" id="KW-0812">Transmembrane</keyword>
<proteinExistence type="predicted"/>
<feature type="transmembrane region" description="Helical" evidence="1">
    <location>
        <begin position="12"/>
        <end position="32"/>
    </location>
</feature>
<feature type="transmembrane region" description="Helical" evidence="1">
    <location>
        <begin position="133"/>
        <end position="155"/>
    </location>
</feature>
<dbReference type="PANTHER" id="PTHR40700:SF1">
    <property type="entry name" value="DUF63 DOMAIN-CONTAINING PROTEIN"/>
    <property type="match status" value="1"/>
</dbReference>
<keyword evidence="1" id="KW-0472">Membrane</keyword>
<dbReference type="PANTHER" id="PTHR40700">
    <property type="entry name" value="HYPOTHETICAL MEMBRANE PROTEIN, CONSERVED, DUF63 FAMILY"/>
    <property type="match status" value="1"/>
</dbReference>
<sequence length="276" mass="28353">MVLPEGLAIPPLPYAIGLVVGVIGVVGLVHLLRPPVTNWTVVALSPWMAIGGVLHGLERLGTFPGAVEPLFGAPAVYATMAIVTGLAWAFAGVSAEIRTHGSTDRTLGTIGTAVLITFAVFSVYQGINNGTLSPFWPVIAIVVSGVVTAVAWLFVSLAFTESASVTGATGVVVIAAHAIDGVSTAIGYDVIAGVAERTPLSRLILEAGAALPTAELMGAGWLFVFVKLFIAGAVVVLFREYVEEEPTQARMILALVAAVGLGPGIQNLLVFAIGGF</sequence>
<feature type="transmembrane region" description="Helical" evidence="1">
    <location>
        <begin position="219"/>
        <end position="239"/>
    </location>
</feature>
<comment type="caution">
    <text evidence="2">The sequence shown here is derived from an EMBL/GenBank/DDBJ whole genome shotgun (WGS) entry which is preliminary data.</text>
</comment>
<dbReference type="RefSeq" id="WP_343773665.1">
    <property type="nucleotide sequence ID" value="NZ_BAAADV010000003.1"/>
</dbReference>